<comment type="subcellular location">
    <subcellularLocation>
        <location evidence="1">Membrane</location>
        <topology evidence="1">Multi-pass membrane protein</topology>
    </subcellularLocation>
</comment>
<dbReference type="PANTHER" id="PTHR16119">
    <property type="entry name" value="TRANSMEMBRANE PROTEIN 144"/>
    <property type="match status" value="1"/>
</dbReference>
<gene>
    <name evidence="9" type="ORF">MSPICULIGERA_LOCUS14548</name>
</gene>
<dbReference type="GO" id="GO:0015144">
    <property type="term" value="F:carbohydrate transmembrane transporter activity"/>
    <property type="evidence" value="ECO:0007669"/>
    <property type="project" value="InterPro"/>
</dbReference>
<dbReference type="PROSITE" id="PS00061">
    <property type="entry name" value="ADH_SHORT"/>
    <property type="match status" value="1"/>
</dbReference>
<dbReference type="EMBL" id="CATQJA010002643">
    <property type="protein sequence ID" value="CAJ0576252.1"/>
    <property type="molecule type" value="Genomic_DNA"/>
</dbReference>
<evidence type="ECO:0000256" key="1">
    <source>
        <dbReference type="ARBA" id="ARBA00004141"/>
    </source>
</evidence>
<dbReference type="Proteomes" id="UP001177023">
    <property type="component" value="Unassembled WGS sequence"/>
</dbReference>
<proteinExistence type="inferred from homology"/>
<feature type="transmembrane region" description="Helical" evidence="8">
    <location>
        <begin position="241"/>
        <end position="263"/>
    </location>
</feature>
<dbReference type="InterPro" id="IPR010651">
    <property type="entry name" value="Sugar_transport"/>
</dbReference>
<dbReference type="InterPro" id="IPR012435">
    <property type="entry name" value="TMEM144"/>
</dbReference>
<evidence type="ECO:0000256" key="3">
    <source>
        <dbReference type="ARBA" id="ARBA00022692"/>
    </source>
</evidence>
<feature type="transmembrane region" description="Helical" evidence="8">
    <location>
        <begin position="118"/>
        <end position="137"/>
    </location>
</feature>
<comment type="caution">
    <text evidence="9">The sequence shown here is derived from an EMBL/GenBank/DDBJ whole genome shotgun (WGS) entry which is preliminary data.</text>
</comment>
<comment type="similarity">
    <text evidence="2">Belongs to the TMEM144 family.</text>
</comment>
<dbReference type="InterPro" id="IPR057571">
    <property type="entry name" value="SDR_PhqE-like"/>
</dbReference>
<keyword evidence="3 8" id="KW-0812">Transmembrane</keyword>
<accession>A0AA36CYL7</accession>
<dbReference type="PRINTS" id="PR00081">
    <property type="entry name" value="GDHRDH"/>
</dbReference>
<feature type="transmembrane region" description="Helical" evidence="8">
    <location>
        <begin position="32"/>
        <end position="52"/>
    </location>
</feature>
<keyword evidence="4" id="KW-0521">NADP</keyword>
<sequence length="507" mass="55341">MWDGFLCCLLASILFGSVFVPMRRHPMGDGYYAQLFFSLGAFLITFPIGIYYPPTVYPLVMFGGALWCFANSFCVGLMNKIGMAQAILIWNTSSCLTGWATARFGLFGVDAQLPASELLNYIGVLLLLIGAVFYLFIKSNAPGSAAHIDAGEKKLEKEVAENAAHLPLTERLLTMVCCLLVGTLFGSFYTPVSYLQSLGGYPTAALDYIFSFFIGVVGASATIFFVYTYAKRGKPELNQIITIPSFYGGLMFGAGICFFMIANEKLSPTVAYPTVAMLPGLVVSLWSVLYFKEITGNRNITLLAVAYSLTLINNAGVTDEDMCNKKPGFLTQDMQSYDYIFQINVRCVVFLSREATPHLEKTKGAIVNMSSIAASEIQAIAFPYYGMSKSALDSLTRSLALELIRKGIRVNGIKPGAVSSNIMQKQGATDEVLQQMEKKMSSSFALIPAGFYGKPEDIAHLTAFLCDSEQSRYIIGQSIRVDGGTSLVCPMMLGEEIASVQKLETDQ</sequence>
<feature type="transmembrane region" description="Helical" evidence="8">
    <location>
        <begin position="269"/>
        <end position="291"/>
    </location>
</feature>
<dbReference type="SUPFAM" id="SSF51735">
    <property type="entry name" value="NAD(P)-binding Rossmann-fold domains"/>
    <property type="match status" value="1"/>
</dbReference>
<dbReference type="InterPro" id="IPR036291">
    <property type="entry name" value="NAD(P)-bd_dom_sf"/>
</dbReference>
<name>A0AA36CYL7_9BILA</name>
<dbReference type="GO" id="GO:0016020">
    <property type="term" value="C:membrane"/>
    <property type="evidence" value="ECO:0007669"/>
    <property type="project" value="UniProtKB-SubCell"/>
</dbReference>
<dbReference type="PANTHER" id="PTHR16119:SF16">
    <property type="entry name" value="TRANSMEMBRANE PROTEIN 144 HOMOLOG"/>
    <property type="match status" value="1"/>
</dbReference>
<evidence type="ECO:0000256" key="7">
    <source>
        <dbReference type="ARBA" id="ARBA00023136"/>
    </source>
</evidence>
<organism evidence="9 10">
    <name type="scientific">Mesorhabditis spiculigera</name>
    <dbReference type="NCBI Taxonomy" id="96644"/>
    <lineage>
        <taxon>Eukaryota</taxon>
        <taxon>Metazoa</taxon>
        <taxon>Ecdysozoa</taxon>
        <taxon>Nematoda</taxon>
        <taxon>Chromadorea</taxon>
        <taxon>Rhabditida</taxon>
        <taxon>Rhabditina</taxon>
        <taxon>Rhabditomorpha</taxon>
        <taxon>Rhabditoidea</taxon>
        <taxon>Rhabditidae</taxon>
        <taxon>Mesorhabditinae</taxon>
        <taxon>Mesorhabditis</taxon>
    </lineage>
</organism>
<protein>
    <submittedName>
        <fullName evidence="9">Uncharacterized protein</fullName>
    </submittedName>
</protein>
<dbReference type="GO" id="GO:0016491">
    <property type="term" value="F:oxidoreductase activity"/>
    <property type="evidence" value="ECO:0007669"/>
    <property type="project" value="UniProtKB-KW"/>
</dbReference>
<evidence type="ECO:0000256" key="2">
    <source>
        <dbReference type="ARBA" id="ARBA00005731"/>
    </source>
</evidence>
<dbReference type="Pfam" id="PF23441">
    <property type="entry name" value="SDR"/>
    <property type="match status" value="1"/>
</dbReference>
<feature type="transmembrane region" description="Helical" evidence="8">
    <location>
        <begin position="209"/>
        <end position="229"/>
    </location>
</feature>
<evidence type="ECO:0000256" key="4">
    <source>
        <dbReference type="ARBA" id="ARBA00022857"/>
    </source>
</evidence>
<evidence type="ECO:0000313" key="10">
    <source>
        <dbReference type="Proteomes" id="UP001177023"/>
    </source>
</evidence>
<keyword evidence="10" id="KW-1185">Reference proteome</keyword>
<feature type="non-terminal residue" evidence="9">
    <location>
        <position position="1"/>
    </location>
</feature>
<feature type="transmembrane region" description="Helical" evidence="8">
    <location>
        <begin position="172"/>
        <end position="189"/>
    </location>
</feature>
<dbReference type="InterPro" id="IPR002347">
    <property type="entry name" value="SDR_fam"/>
</dbReference>
<dbReference type="Pfam" id="PF07857">
    <property type="entry name" value="TMEM144"/>
    <property type="match status" value="1"/>
</dbReference>
<evidence type="ECO:0000256" key="8">
    <source>
        <dbReference type="SAM" id="Phobius"/>
    </source>
</evidence>
<dbReference type="PRINTS" id="PR00080">
    <property type="entry name" value="SDRFAMILY"/>
</dbReference>
<keyword evidence="5 8" id="KW-1133">Transmembrane helix</keyword>
<evidence type="ECO:0000256" key="6">
    <source>
        <dbReference type="ARBA" id="ARBA00023002"/>
    </source>
</evidence>
<feature type="transmembrane region" description="Helical" evidence="8">
    <location>
        <begin position="59"/>
        <end position="78"/>
    </location>
</feature>
<dbReference type="AlphaFoldDB" id="A0AA36CYL7"/>
<reference evidence="9" key="1">
    <citation type="submission" date="2023-06" db="EMBL/GenBank/DDBJ databases">
        <authorList>
            <person name="Delattre M."/>
        </authorList>
    </citation>
    <scope>NUCLEOTIDE SEQUENCE</scope>
    <source>
        <strain evidence="9">AF72</strain>
    </source>
</reference>
<evidence type="ECO:0000313" key="9">
    <source>
        <dbReference type="EMBL" id="CAJ0576252.1"/>
    </source>
</evidence>
<dbReference type="Gene3D" id="3.40.50.720">
    <property type="entry name" value="NAD(P)-binding Rossmann-like Domain"/>
    <property type="match status" value="1"/>
</dbReference>
<dbReference type="InterPro" id="IPR020904">
    <property type="entry name" value="Sc_DH/Rdtase_CS"/>
</dbReference>
<evidence type="ECO:0000256" key="5">
    <source>
        <dbReference type="ARBA" id="ARBA00022989"/>
    </source>
</evidence>
<keyword evidence="7 8" id="KW-0472">Membrane</keyword>
<keyword evidence="6" id="KW-0560">Oxidoreductase</keyword>